<accession>A0AA35Z3C7</accession>
<evidence type="ECO:0000256" key="2">
    <source>
        <dbReference type="ARBA" id="ARBA00022771"/>
    </source>
</evidence>
<dbReference type="AlphaFoldDB" id="A0AA35Z3C7"/>
<keyword evidence="3" id="KW-0862">Zinc</keyword>
<dbReference type="InterPro" id="IPR010666">
    <property type="entry name" value="Znf_GRF"/>
</dbReference>
<dbReference type="Proteomes" id="UP001177003">
    <property type="component" value="Chromosome 5"/>
</dbReference>
<keyword evidence="8" id="KW-1185">Reference proteome</keyword>
<evidence type="ECO:0000256" key="3">
    <source>
        <dbReference type="ARBA" id="ARBA00022833"/>
    </source>
</evidence>
<reference evidence="7" key="1">
    <citation type="submission" date="2023-04" db="EMBL/GenBank/DDBJ databases">
        <authorList>
            <person name="Vijverberg K."/>
            <person name="Xiong W."/>
            <person name="Schranz E."/>
        </authorList>
    </citation>
    <scope>NUCLEOTIDE SEQUENCE</scope>
</reference>
<proteinExistence type="predicted"/>
<feature type="transmembrane region" description="Helical" evidence="5">
    <location>
        <begin position="112"/>
        <end position="133"/>
    </location>
</feature>
<evidence type="ECO:0000256" key="5">
    <source>
        <dbReference type="SAM" id="Phobius"/>
    </source>
</evidence>
<dbReference type="GO" id="GO:0008270">
    <property type="term" value="F:zinc ion binding"/>
    <property type="evidence" value="ECO:0007669"/>
    <property type="project" value="UniProtKB-KW"/>
</dbReference>
<keyword evidence="2 4" id="KW-0863">Zinc-finger</keyword>
<evidence type="ECO:0000313" key="8">
    <source>
        <dbReference type="Proteomes" id="UP001177003"/>
    </source>
</evidence>
<evidence type="ECO:0000313" key="7">
    <source>
        <dbReference type="EMBL" id="CAI9285105.1"/>
    </source>
</evidence>
<gene>
    <name evidence="7" type="ORF">LSALG_LOCUS24589</name>
</gene>
<keyword evidence="5" id="KW-1133">Transmembrane helix</keyword>
<evidence type="ECO:0000256" key="1">
    <source>
        <dbReference type="ARBA" id="ARBA00022723"/>
    </source>
</evidence>
<evidence type="ECO:0000259" key="6">
    <source>
        <dbReference type="PROSITE" id="PS51999"/>
    </source>
</evidence>
<dbReference type="PROSITE" id="PS51999">
    <property type="entry name" value="ZF_GRF"/>
    <property type="match status" value="1"/>
</dbReference>
<keyword evidence="5" id="KW-0812">Transmembrane</keyword>
<organism evidence="7 8">
    <name type="scientific">Lactuca saligna</name>
    <name type="common">Willowleaf lettuce</name>
    <dbReference type="NCBI Taxonomy" id="75948"/>
    <lineage>
        <taxon>Eukaryota</taxon>
        <taxon>Viridiplantae</taxon>
        <taxon>Streptophyta</taxon>
        <taxon>Embryophyta</taxon>
        <taxon>Tracheophyta</taxon>
        <taxon>Spermatophyta</taxon>
        <taxon>Magnoliopsida</taxon>
        <taxon>eudicotyledons</taxon>
        <taxon>Gunneridae</taxon>
        <taxon>Pentapetalae</taxon>
        <taxon>asterids</taxon>
        <taxon>campanulids</taxon>
        <taxon>Asterales</taxon>
        <taxon>Asteraceae</taxon>
        <taxon>Cichorioideae</taxon>
        <taxon>Cichorieae</taxon>
        <taxon>Lactucinae</taxon>
        <taxon>Lactuca</taxon>
    </lineage>
</organism>
<name>A0AA35Z3C7_LACSI</name>
<keyword evidence="5" id="KW-0472">Membrane</keyword>
<feature type="domain" description="GRF-type" evidence="6">
    <location>
        <begin position="4"/>
        <end position="44"/>
    </location>
</feature>
<protein>
    <recommendedName>
        <fullName evidence="6">GRF-type domain-containing protein</fullName>
    </recommendedName>
</protein>
<evidence type="ECO:0000256" key="4">
    <source>
        <dbReference type="PROSITE-ProRule" id="PRU01343"/>
    </source>
</evidence>
<sequence length="149" mass="17116">MVLCFCGKFAVVKCSWTPKNPGIRFYACPQKDSACRFIGWVDPPMCERSKVIIPGLLRNINRMQAWCTALKIMLLASWVFFVILFIRLFVVFAYGIAYVVCKVLCMNSNQLVVLNNCLLSQLLIFQIFIFFIIKVNGKKFGQLLIFVLL</sequence>
<dbReference type="EMBL" id="OX465081">
    <property type="protein sequence ID" value="CAI9285105.1"/>
    <property type="molecule type" value="Genomic_DNA"/>
</dbReference>
<dbReference type="Pfam" id="PF06839">
    <property type="entry name" value="Zn_ribbon_GRF"/>
    <property type="match status" value="1"/>
</dbReference>
<keyword evidence="1" id="KW-0479">Metal-binding</keyword>
<dbReference type="PANTHER" id="PTHR33248">
    <property type="entry name" value="ZINC ION-BINDING PROTEIN"/>
    <property type="match status" value="1"/>
</dbReference>
<feature type="transmembrane region" description="Helical" evidence="5">
    <location>
        <begin position="72"/>
        <end position="100"/>
    </location>
</feature>